<dbReference type="EMBL" id="BKCP01005350">
    <property type="protein sequence ID" value="GER37369.1"/>
    <property type="molecule type" value="Genomic_DNA"/>
</dbReference>
<proteinExistence type="predicted"/>
<organism evidence="1 2">
    <name type="scientific">Striga asiatica</name>
    <name type="common">Asiatic witchweed</name>
    <name type="synonym">Buchnera asiatica</name>
    <dbReference type="NCBI Taxonomy" id="4170"/>
    <lineage>
        <taxon>Eukaryota</taxon>
        <taxon>Viridiplantae</taxon>
        <taxon>Streptophyta</taxon>
        <taxon>Embryophyta</taxon>
        <taxon>Tracheophyta</taxon>
        <taxon>Spermatophyta</taxon>
        <taxon>Magnoliopsida</taxon>
        <taxon>eudicotyledons</taxon>
        <taxon>Gunneridae</taxon>
        <taxon>Pentapetalae</taxon>
        <taxon>asterids</taxon>
        <taxon>lamiids</taxon>
        <taxon>Lamiales</taxon>
        <taxon>Orobanchaceae</taxon>
        <taxon>Buchnereae</taxon>
        <taxon>Striga</taxon>
    </lineage>
</organism>
<dbReference type="AlphaFoldDB" id="A0A5A7PWW5"/>
<evidence type="ECO:0000313" key="2">
    <source>
        <dbReference type="Proteomes" id="UP000325081"/>
    </source>
</evidence>
<gene>
    <name evidence="1" type="ORF">STAS_13775</name>
</gene>
<dbReference type="OrthoDB" id="1837928at2759"/>
<reference evidence="2" key="1">
    <citation type="journal article" date="2019" name="Curr. Biol.">
        <title>Genome Sequence of Striga asiatica Provides Insight into the Evolution of Plant Parasitism.</title>
        <authorList>
            <person name="Yoshida S."/>
            <person name="Kim S."/>
            <person name="Wafula E.K."/>
            <person name="Tanskanen J."/>
            <person name="Kim Y.M."/>
            <person name="Honaas L."/>
            <person name="Yang Z."/>
            <person name="Spallek T."/>
            <person name="Conn C.E."/>
            <person name="Ichihashi Y."/>
            <person name="Cheong K."/>
            <person name="Cui S."/>
            <person name="Der J.P."/>
            <person name="Gundlach H."/>
            <person name="Jiao Y."/>
            <person name="Hori C."/>
            <person name="Ishida J.K."/>
            <person name="Kasahara H."/>
            <person name="Kiba T."/>
            <person name="Kim M.S."/>
            <person name="Koo N."/>
            <person name="Laohavisit A."/>
            <person name="Lee Y.H."/>
            <person name="Lumba S."/>
            <person name="McCourt P."/>
            <person name="Mortimer J.C."/>
            <person name="Mutuku J.M."/>
            <person name="Nomura T."/>
            <person name="Sasaki-Sekimoto Y."/>
            <person name="Seto Y."/>
            <person name="Wang Y."/>
            <person name="Wakatake T."/>
            <person name="Sakakibara H."/>
            <person name="Demura T."/>
            <person name="Yamaguchi S."/>
            <person name="Yoneyama K."/>
            <person name="Manabe R.I."/>
            <person name="Nelson D.C."/>
            <person name="Schulman A.H."/>
            <person name="Timko M.P."/>
            <person name="dePamphilis C.W."/>
            <person name="Choi D."/>
            <person name="Shirasu K."/>
        </authorList>
    </citation>
    <scope>NUCLEOTIDE SEQUENCE [LARGE SCALE GENOMIC DNA]</scope>
    <source>
        <strain evidence="2">cv. UVA1</strain>
    </source>
</reference>
<name>A0A5A7PWW5_STRAF</name>
<comment type="caution">
    <text evidence="1">The sequence shown here is derived from an EMBL/GenBank/DDBJ whole genome shotgun (WGS) entry which is preliminary data.</text>
</comment>
<evidence type="ECO:0000313" key="1">
    <source>
        <dbReference type="EMBL" id="GER37369.1"/>
    </source>
</evidence>
<keyword evidence="2" id="KW-1185">Reference proteome</keyword>
<sequence length="148" mass="16675">MDPFVEEMTEVEDYKRLLSKPLAAPRDLDWGILNDLLISEDVRRYLSLLGLTVFENIVQETFPKLTLEFFSTVAMHDNGKYLTALLKGKECKVTDAILNGLFEFGTEEAARHSPMGWKADPYWPLISPCTSFKKAGDSSGLSPMLPWG</sequence>
<dbReference type="Proteomes" id="UP000325081">
    <property type="component" value="Unassembled WGS sequence"/>
</dbReference>
<accession>A0A5A7PWW5</accession>
<protein>
    <submittedName>
        <fullName evidence="1">Type III effector HopAC1</fullName>
    </submittedName>
</protein>